<comment type="caution">
    <text evidence="2">The sequence shown here is derived from an EMBL/GenBank/DDBJ whole genome shotgun (WGS) entry which is preliminary data.</text>
</comment>
<name>A0A8X8BV49_POPTO</name>
<dbReference type="EMBL" id="JAAWWB010002182">
    <property type="protein sequence ID" value="KAG6735411.1"/>
    <property type="molecule type" value="Genomic_DNA"/>
</dbReference>
<reference evidence="2" key="1">
    <citation type="journal article" date="2020" name="bioRxiv">
        <title>Hybrid origin of Populus tomentosa Carr. identified through genome sequencing and phylogenomic analysis.</title>
        <authorList>
            <person name="An X."/>
            <person name="Gao K."/>
            <person name="Chen Z."/>
            <person name="Li J."/>
            <person name="Yang X."/>
            <person name="Yang X."/>
            <person name="Zhou J."/>
            <person name="Guo T."/>
            <person name="Zhao T."/>
            <person name="Huang S."/>
            <person name="Miao D."/>
            <person name="Khan W.U."/>
            <person name="Rao P."/>
            <person name="Ye M."/>
            <person name="Lei B."/>
            <person name="Liao W."/>
            <person name="Wang J."/>
            <person name="Ji L."/>
            <person name="Li Y."/>
            <person name="Guo B."/>
            <person name="Mustafa N.S."/>
            <person name="Li S."/>
            <person name="Yun Q."/>
            <person name="Keller S.R."/>
            <person name="Mao J."/>
            <person name="Zhang R."/>
            <person name="Strauss S.H."/>
        </authorList>
    </citation>
    <scope>NUCLEOTIDE SEQUENCE</scope>
    <source>
        <strain evidence="2">GM15</strain>
        <tissue evidence="2">Leaf</tissue>
    </source>
</reference>
<dbReference type="Proteomes" id="UP000886885">
    <property type="component" value="Unassembled WGS sequence"/>
</dbReference>
<feature type="compositionally biased region" description="Low complexity" evidence="1">
    <location>
        <begin position="18"/>
        <end position="33"/>
    </location>
</feature>
<dbReference type="AlphaFoldDB" id="A0A8X8BV49"/>
<protein>
    <submittedName>
        <fullName evidence="2">Uncharacterized protein</fullName>
    </submittedName>
</protein>
<proteinExistence type="predicted"/>
<accession>A0A8X8BV49</accession>
<evidence type="ECO:0000313" key="2">
    <source>
        <dbReference type="EMBL" id="KAG6735411.1"/>
    </source>
</evidence>
<organism evidence="2 3">
    <name type="scientific">Populus tomentosa</name>
    <name type="common">Chinese white poplar</name>
    <dbReference type="NCBI Taxonomy" id="118781"/>
    <lineage>
        <taxon>Eukaryota</taxon>
        <taxon>Viridiplantae</taxon>
        <taxon>Streptophyta</taxon>
        <taxon>Embryophyta</taxon>
        <taxon>Tracheophyta</taxon>
        <taxon>Spermatophyta</taxon>
        <taxon>Magnoliopsida</taxon>
        <taxon>eudicotyledons</taxon>
        <taxon>Gunneridae</taxon>
        <taxon>Pentapetalae</taxon>
        <taxon>rosids</taxon>
        <taxon>fabids</taxon>
        <taxon>Malpighiales</taxon>
        <taxon>Salicaceae</taxon>
        <taxon>Saliceae</taxon>
        <taxon>Populus</taxon>
    </lineage>
</organism>
<gene>
    <name evidence="2" type="ORF">POTOM_061983</name>
</gene>
<evidence type="ECO:0000256" key="1">
    <source>
        <dbReference type="SAM" id="MobiDB-lite"/>
    </source>
</evidence>
<sequence length="137" mass="15087">MPFTPPTPNLADPLSVDQSQIQTPTSQQHTSPQKDTFHNTYHRQSKKALIFNDAGPHDSTQLPYPRPLKDYADSSKENLYKDDDSPAPGLSKKQRLSISSPEKFVVLGKAHETFGEDLIPSLAFGCAWALVVVAALI</sequence>
<feature type="compositionally biased region" description="Basic and acidic residues" evidence="1">
    <location>
        <begin position="67"/>
        <end position="84"/>
    </location>
</feature>
<keyword evidence="3" id="KW-1185">Reference proteome</keyword>
<evidence type="ECO:0000313" key="3">
    <source>
        <dbReference type="Proteomes" id="UP000886885"/>
    </source>
</evidence>
<feature type="region of interest" description="Disordered" evidence="1">
    <location>
        <begin position="52"/>
        <end position="95"/>
    </location>
</feature>
<feature type="region of interest" description="Disordered" evidence="1">
    <location>
        <begin position="1"/>
        <end position="37"/>
    </location>
</feature>